<dbReference type="PANTHER" id="PTHR41677:SF1">
    <property type="entry name" value="FE2OG DIOXYGENASE DOMAIN-CONTAINING PROTEIN"/>
    <property type="match status" value="1"/>
</dbReference>
<accession>A0A9P4KAV0</accession>
<evidence type="ECO:0008006" key="3">
    <source>
        <dbReference type="Google" id="ProtNLM"/>
    </source>
</evidence>
<name>A0A9P4KAV0_9PLEO</name>
<comment type="caution">
    <text evidence="1">The sequence shown here is derived from an EMBL/GenBank/DDBJ whole genome shotgun (WGS) entry which is preliminary data.</text>
</comment>
<sequence>MYDAWKNAKTLSIVSNIAGVDLIPNIDLEIGNINIAVQDLMENTSVEGHSTEENSVTKWHYDSYPIVCVVMMSDASTMIGGETAVRTGSGEILKVRGPQMGSAILLQGRVISHQALAAVGGKERITMITSFRPRDPFMVDDSVLTSIRPISDLSELYYQWTKYRVEVLEERLRGMLRVLEEQHRAERKTDAERIKRFLKEQEEWLAITEREIIP</sequence>
<keyword evidence="2" id="KW-1185">Reference proteome</keyword>
<dbReference type="AlphaFoldDB" id="A0A9P4KAV0"/>
<evidence type="ECO:0000313" key="1">
    <source>
        <dbReference type="EMBL" id="KAF2265261.1"/>
    </source>
</evidence>
<gene>
    <name evidence="1" type="ORF">CC78DRAFT_532665</name>
</gene>
<proteinExistence type="predicted"/>
<dbReference type="PANTHER" id="PTHR41677">
    <property type="entry name" value="YALI0B19030P"/>
    <property type="match status" value="1"/>
</dbReference>
<dbReference type="Proteomes" id="UP000800093">
    <property type="component" value="Unassembled WGS sequence"/>
</dbReference>
<dbReference type="EMBL" id="ML986610">
    <property type="protein sequence ID" value="KAF2265261.1"/>
    <property type="molecule type" value="Genomic_DNA"/>
</dbReference>
<organism evidence="1 2">
    <name type="scientific">Lojkania enalia</name>
    <dbReference type="NCBI Taxonomy" id="147567"/>
    <lineage>
        <taxon>Eukaryota</taxon>
        <taxon>Fungi</taxon>
        <taxon>Dikarya</taxon>
        <taxon>Ascomycota</taxon>
        <taxon>Pezizomycotina</taxon>
        <taxon>Dothideomycetes</taxon>
        <taxon>Pleosporomycetidae</taxon>
        <taxon>Pleosporales</taxon>
        <taxon>Pleosporales incertae sedis</taxon>
        <taxon>Lojkania</taxon>
    </lineage>
</organism>
<reference evidence="2" key="1">
    <citation type="journal article" date="2020" name="Stud. Mycol.">
        <title>101 Dothideomycetes genomes: A test case for predicting lifestyles and emergence of pathogens.</title>
        <authorList>
            <person name="Haridas S."/>
            <person name="Albert R."/>
            <person name="Binder M."/>
            <person name="Bloem J."/>
            <person name="LaButti K."/>
            <person name="Salamov A."/>
            <person name="Andreopoulos B."/>
            <person name="Baker S."/>
            <person name="Barry K."/>
            <person name="Bills G."/>
            <person name="Bluhm B."/>
            <person name="Cannon C."/>
            <person name="Castanera R."/>
            <person name="Culley D."/>
            <person name="Daum C."/>
            <person name="Ezra D."/>
            <person name="Gonzalez J."/>
            <person name="Henrissat B."/>
            <person name="Kuo A."/>
            <person name="Liang C."/>
            <person name="Lipzen A."/>
            <person name="Lutzoni F."/>
            <person name="Magnuson J."/>
            <person name="Mondo S."/>
            <person name="Nolan M."/>
            <person name="Ohm R."/>
            <person name="Pangilinan J."/>
            <person name="Park H.-J."/>
            <person name="Ramirez L."/>
            <person name="Alfaro M."/>
            <person name="Sun H."/>
            <person name="Tritt A."/>
            <person name="Yoshinaga Y."/>
            <person name="Zwiers L.-H."/>
            <person name="Turgeon B."/>
            <person name="Goodwin S."/>
            <person name="Spatafora J."/>
            <person name="Crous P."/>
            <person name="Grigoriev I."/>
        </authorList>
    </citation>
    <scope>NUCLEOTIDE SEQUENCE [LARGE SCALE GENOMIC DNA]</scope>
    <source>
        <strain evidence="2">CBS 304.66</strain>
    </source>
</reference>
<protein>
    <recommendedName>
        <fullName evidence="3">Fe2OG dioxygenase domain-containing protein</fullName>
    </recommendedName>
</protein>
<dbReference type="OrthoDB" id="10256055at2759"/>
<evidence type="ECO:0000313" key="2">
    <source>
        <dbReference type="Proteomes" id="UP000800093"/>
    </source>
</evidence>